<proteinExistence type="predicted"/>
<feature type="region of interest" description="Disordered" evidence="1">
    <location>
        <begin position="192"/>
        <end position="222"/>
    </location>
</feature>
<dbReference type="Proteomes" id="UP000030764">
    <property type="component" value="Unassembled WGS sequence"/>
</dbReference>
<reference evidence="2 3" key="1">
    <citation type="journal article" date="2014" name="Nat. Genet.">
        <title>Genome and transcriptome of the porcine whipworm Trichuris suis.</title>
        <authorList>
            <person name="Jex A.R."/>
            <person name="Nejsum P."/>
            <person name="Schwarz E.M."/>
            <person name="Hu L."/>
            <person name="Young N.D."/>
            <person name="Hall R.S."/>
            <person name="Korhonen P.K."/>
            <person name="Liao S."/>
            <person name="Thamsborg S."/>
            <person name="Xia J."/>
            <person name="Xu P."/>
            <person name="Wang S."/>
            <person name="Scheerlinck J.P."/>
            <person name="Hofmann A."/>
            <person name="Sternberg P.W."/>
            <person name="Wang J."/>
            <person name="Gasser R.B."/>
        </authorList>
    </citation>
    <scope>NUCLEOTIDE SEQUENCE [LARGE SCALE GENOMIC DNA]</scope>
    <source>
        <strain evidence="2">DCEP-RM93M</strain>
    </source>
</reference>
<keyword evidence="3" id="KW-1185">Reference proteome</keyword>
<evidence type="ECO:0000313" key="3">
    <source>
        <dbReference type="Proteomes" id="UP000030764"/>
    </source>
</evidence>
<sequence>MGPYLFLPDRVALRLAHMSNLALIVQKGQLLRDDQVYRVHHFDQEGLENPVDLVCSTEYQFLKNSLIPLSTCSRSVARCIRDICRSKGLWIFGIGTPVEDKLEFVSNYKAVENELSIFQLVKFQILWCDPCRLLQRHGNANVSKRGHIFPRFEIPLSSSTTALVMIERLTMVKGRQASVAVKIPKVGIPIGQNPDSLNPEKLKSRTGQNSEGSKSCVGQNPE</sequence>
<dbReference type="EMBL" id="KL363190">
    <property type="protein sequence ID" value="KFD57082.1"/>
    <property type="molecule type" value="Genomic_DNA"/>
</dbReference>
<name>A0A085MIN6_9BILA</name>
<evidence type="ECO:0000313" key="2">
    <source>
        <dbReference type="EMBL" id="KFD57082.1"/>
    </source>
</evidence>
<accession>A0A085MIN6</accession>
<gene>
    <name evidence="2" type="ORF">M513_01967</name>
</gene>
<evidence type="ECO:0000256" key="1">
    <source>
        <dbReference type="SAM" id="MobiDB-lite"/>
    </source>
</evidence>
<protein>
    <submittedName>
        <fullName evidence="2">Uncharacterized protein</fullName>
    </submittedName>
</protein>
<dbReference type="AlphaFoldDB" id="A0A085MIN6"/>
<feature type="compositionally biased region" description="Polar residues" evidence="1">
    <location>
        <begin position="205"/>
        <end position="222"/>
    </location>
</feature>
<organism evidence="2 3">
    <name type="scientific">Trichuris suis</name>
    <name type="common">pig whipworm</name>
    <dbReference type="NCBI Taxonomy" id="68888"/>
    <lineage>
        <taxon>Eukaryota</taxon>
        <taxon>Metazoa</taxon>
        <taxon>Ecdysozoa</taxon>
        <taxon>Nematoda</taxon>
        <taxon>Enoplea</taxon>
        <taxon>Dorylaimia</taxon>
        <taxon>Trichinellida</taxon>
        <taxon>Trichuridae</taxon>
        <taxon>Trichuris</taxon>
    </lineage>
</organism>